<reference evidence="1" key="1">
    <citation type="submission" date="2022-04" db="EMBL/GenBank/DDBJ databases">
        <title>Hymenobacter sp. isolated from the air.</title>
        <authorList>
            <person name="Won M."/>
            <person name="Lee C.-M."/>
            <person name="Woen H.-Y."/>
            <person name="Kwon S.-W."/>
        </authorList>
    </citation>
    <scope>NUCLEOTIDE SEQUENCE</scope>
    <source>
        <strain evidence="1">5116S-3</strain>
    </source>
</reference>
<dbReference type="AlphaFoldDB" id="A0A8T9QEE7"/>
<name>A0A8T9QEE7_9BACT</name>
<gene>
    <name evidence="1" type="ORF">MUN79_10155</name>
</gene>
<dbReference type="RefSeq" id="WP_244677552.1">
    <property type="nucleotide sequence ID" value="NZ_CP095046.1"/>
</dbReference>
<dbReference type="EMBL" id="CP095046">
    <property type="protein sequence ID" value="UOQ74210.1"/>
    <property type="molecule type" value="Genomic_DNA"/>
</dbReference>
<evidence type="ECO:0000313" key="2">
    <source>
        <dbReference type="Proteomes" id="UP000831796"/>
    </source>
</evidence>
<accession>A0A8T9QEE7</accession>
<protein>
    <submittedName>
        <fullName evidence="1">Uncharacterized protein</fullName>
    </submittedName>
</protein>
<proteinExistence type="predicted"/>
<dbReference type="KEGG" id="hcu:MUN79_10155"/>
<organism evidence="1 2">
    <name type="scientific">Hymenobacter cellulosilyticus</name>
    <dbReference type="NCBI Taxonomy" id="2932248"/>
    <lineage>
        <taxon>Bacteria</taxon>
        <taxon>Pseudomonadati</taxon>
        <taxon>Bacteroidota</taxon>
        <taxon>Cytophagia</taxon>
        <taxon>Cytophagales</taxon>
        <taxon>Hymenobacteraceae</taxon>
        <taxon>Hymenobacter</taxon>
    </lineage>
</organism>
<evidence type="ECO:0000313" key="1">
    <source>
        <dbReference type="EMBL" id="UOQ74210.1"/>
    </source>
</evidence>
<dbReference type="Proteomes" id="UP000831796">
    <property type="component" value="Chromosome"/>
</dbReference>
<sequence>MLFNGDPYLVDFNARYNKIFGEIAASYRNPWFTTGTTFRIIQARFRSLLYNGEPLGLHSMTRIEPLFFVRFGGDEGVMRWLQVQASGGLSGVPISTFTVDESNPASLSTGAFGRGRWFWASASFSTHTGLPSLRSRVLQLAEHVV</sequence>
<keyword evidence="2" id="KW-1185">Reference proteome</keyword>